<protein>
    <recommendedName>
        <fullName evidence="8">Septation ring formation regulator EzrA</fullName>
    </recommendedName>
</protein>
<dbReference type="GO" id="GO:0005886">
    <property type="term" value="C:plasma membrane"/>
    <property type="evidence" value="ECO:0007669"/>
    <property type="project" value="UniProtKB-SubCell"/>
</dbReference>
<feature type="topological domain" description="Cytoplasmic" evidence="8">
    <location>
        <begin position="23"/>
        <end position="567"/>
    </location>
</feature>
<evidence type="ECO:0000313" key="10">
    <source>
        <dbReference type="EMBL" id="OZS77280.1"/>
    </source>
</evidence>
<keyword evidence="2 8" id="KW-0812">Transmembrane</keyword>
<evidence type="ECO:0000256" key="4">
    <source>
        <dbReference type="ARBA" id="ARBA00023054"/>
    </source>
</evidence>
<name>A0A264W116_9BACL</name>
<dbReference type="GO" id="GO:0000917">
    <property type="term" value="P:division septum assembly"/>
    <property type="evidence" value="ECO:0007669"/>
    <property type="project" value="UniProtKB-KW"/>
</dbReference>
<feature type="coiled-coil region" evidence="8">
    <location>
        <begin position="257"/>
        <end position="300"/>
    </location>
</feature>
<comment type="subcellular location">
    <subcellularLocation>
        <location evidence="8">Cell membrane</location>
        <topology evidence="8">Single-pass membrane protein</topology>
    </subcellularLocation>
    <text evidence="8">Colocalized with FtsZ to the nascent septal site.</text>
</comment>
<accession>A0A264W116</accession>
<comment type="function">
    <text evidence="8">Negative regulator of FtsZ ring formation; modulates the frequency and position of FtsZ ring formation. Inhibits FtsZ ring formation at polar sites. Interacts either with FtsZ or with one of its binding partners to promote depolymerization.</text>
</comment>
<evidence type="ECO:0000256" key="2">
    <source>
        <dbReference type="ARBA" id="ARBA00022692"/>
    </source>
</evidence>
<dbReference type="GO" id="GO:0000921">
    <property type="term" value="P:septin ring assembly"/>
    <property type="evidence" value="ECO:0007669"/>
    <property type="project" value="InterPro"/>
</dbReference>
<keyword evidence="7 8" id="KW-0131">Cell cycle</keyword>
<proteinExistence type="inferred from homology"/>
<keyword evidence="5 8" id="KW-0472">Membrane</keyword>
<evidence type="ECO:0000256" key="6">
    <source>
        <dbReference type="ARBA" id="ARBA00023210"/>
    </source>
</evidence>
<dbReference type="NCBIfam" id="NF003413">
    <property type="entry name" value="PRK04778.1-7"/>
    <property type="match status" value="1"/>
</dbReference>
<keyword evidence="4 8" id="KW-0175">Coiled coil</keyword>
<gene>
    <name evidence="8" type="primary">ezrA</name>
    <name evidence="10" type="ORF">CF394_12585</name>
</gene>
<sequence>MMEYLIPILIVILVAIVLILVFRRKHNAIISDLDQQKLQIQHKPILEEMTKVKQLNMNGQTEEMFERWRNLWNEVMDHDIPEVDSLLFDAEEFVDKMRFGKASQTEQLIKERLHTAEQKMNSILEELHNLIGSEEKNRIEMEQINEQYRAARKNVLAHQYSFGEALPALEQELESFQPEMNEYNELTAKGNYMSAREVVMRLREKGDQLFPKLHDIPTLFSEVSTKIPATLHELRTGKNEMESQGYFLDHLELTPKLEGIEAELVTLKEEIAKLSVGPVKRRVEEIKDELETVYDVLEKEVKARAYVDQQHLVIAEKLDDTKKQTLAAQEEANYIKQSYHLTDEQLSVPVKCLEKLTAAESKMTWVQTRLSEETSAYSSIEEELRSLEQVIGEQDEIQSEFHNKLKNLRIDENSSRAKIVELKRTLHVTERSLHKANLPGVPEEIDVRFEEAEENIFVVEQNLQEVPLNMATVDANMKKAEGAVQEAVAKAEEMLENALLVERIIQYGNRYRTTNTAVNVKLLEAEHAFRQKRYTKALEEAGIAVEQAEPGALKKIQKMMKEQQWNH</sequence>
<evidence type="ECO:0000256" key="7">
    <source>
        <dbReference type="ARBA" id="ARBA00023306"/>
    </source>
</evidence>
<dbReference type="HAMAP" id="MF_00728">
    <property type="entry name" value="EzrA"/>
    <property type="match status" value="1"/>
</dbReference>
<dbReference type="Gene3D" id="1.20.5.170">
    <property type="match status" value="1"/>
</dbReference>
<evidence type="ECO:0000256" key="1">
    <source>
        <dbReference type="ARBA" id="ARBA00022618"/>
    </source>
</evidence>
<comment type="caution">
    <text evidence="10">The sequence shown here is derived from an EMBL/GenBank/DDBJ whole genome shotgun (WGS) entry which is preliminary data.</text>
</comment>
<dbReference type="GO" id="GO:0005940">
    <property type="term" value="C:septin ring"/>
    <property type="evidence" value="ECO:0007669"/>
    <property type="project" value="InterPro"/>
</dbReference>
<feature type="transmembrane region" description="Helical" evidence="9">
    <location>
        <begin position="6"/>
        <end position="22"/>
    </location>
</feature>
<comment type="similarity">
    <text evidence="8">Belongs to the EzrA family.</text>
</comment>
<keyword evidence="11" id="KW-1185">Reference proteome</keyword>
<organism evidence="10 11">
    <name type="scientific">Tetzosporium hominis</name>
    <dbReference type="NCBI Taxonomy" id="2020506"/>
    <lineage>
        <taxon>Bacteria</taxon>
        <taxon>Bacillati</taxon>
        <taxon>Bacillota</taxon>
        <taxon>Bacilli</taxon>
        <taxon>Bacillales</taxon>
        <taxon>Caryophanaceae</taxon>
        <taxon>Tetzosporium</taxon>
    </lineage>
</organism>
<evidence type="ECO:0000313" key="11">
    <source>
        <dbReference type="Proteomes" id="UP000217065"/>
    </source>
</evidence>
<reference evidence="10 11" key="1">
    <citation type="submission" date="2017-07" db="EMBL/GenBank/DDBJ databases">
        <title>Tetzosporium hominis gen.nov. sp.nov.</title>
        <authorList>
            <person name="Tetz G."/>
            <person name="Tetz V."/>
        </authorList>
    </citation>
    <scope>NUCLEOTIDE SEQUENCE [LARGE SCALE GENOMIC DNA]</scope>
    <source>
        <strain evidence="10 11">VT-49</strain>
    </source>
</reference>
<dbReference type="Proteomes" id="UP000217065">
    <property type="component" value="Unassembled WGS sequence"/>
</dbReference>
<dbReference type="InterPro" id="IPR010379">
    <property type="entry name" value="EzrA"/>
</dbReference>
<dbReference type="OrthoDB" id="1654473at2"/>
<evidence type="ECO:0000256" key="9">
    <source>
        <dbReference type="SAM" id="Phobius"/>
    </source>
</evidence>
<keyword evidence="3 8" id="KW-1133">Transmembrane helix</keyword>
<keyword evidence="1 8" id="KW-0132">Cell division</keyword>
<keyword evidence="8" id="KW-1003">Cell membrane</keyword>
<dbReference type="Pfam" id="PF06160">
    <property type="entry name" value="EzrA"/>
    <property type="match status" value="1"/>
</dbReference>
<dbReference type="EMBL" id="NOKQ01000276">
    <property type="protein sequence ID" value="OZS77280.1"/>
    <property type="molecule type" value="Genomic_DNA"/>
</dbReference>
<evidence type="ECO:0000256" key="3">
    <source>
        <dbReference type="ARBA" id="ARBA00022989"/>
    </source>
</evidence>
<keyword evidence="6 8" id="KW-0717">Septation</keyword>
<evidence type="ECO:0000256" key="5">
    <source>
        <dbReference type="ARBA" id="ARBA00023136"/>
    </source>
</evidence>
<feature type="topological domain" description="Extracellular" evidence="8">
    <location>
        <begin position="1"/>
        <end position="3"/>
    </location>
</feature>
<evidence type="ECO:0000256" key="8">
    <source>
        <dbReference type="HAMAP-Rule" id="MF_00728"/>
    </source>
</evidence>
<dbReference type="AlphaFoldDB" id="A0A264W116"/>